<dbReference type="PROSITE" id="PS51272">
    <property type="entry name" value="SLH"/>
    <property type="match status" value="2"/>
</dbReference>
<feature type="domain" description="SLH" evidence="3">
    <location>
        <begin position="88"/>
        <end position="155"/>
    </location>
</feature>
<dbReference type="InterPro" id="IPR008964">
    <property type="entry name" value="Invasin/intimin_cell_adhesion"/>
</dbReference>
<dbReference type="SUPFAM" id="SSF49373">
    <property type="entry name" value="Invasin/intimin cell-adhesion fragments"/>
    <property type="match status" value="1"/>
</dbReference>
<feature type="signal peptide" evidence="2">
    <location>
        <begin position="1"/>
        <end position="26"/>
    </location>
</feature>
<dbReference type="Proteomes" id="UP001519289">
    <property type="component" value="Unassembled WGS sequence"/>
</dbReference>
<dbReference type="InterPro" id="IPR013783">
    <property type="entry name" value="Ig-like_fold"/>
</dbReference>
<evidence type="ECO:0000256" key="2">
    <source>
        <dbReference type="SAM" id="SignalP"/>
    </source>
</evidence>
<keyword evidence="5" id="KW-1185">Reference proteome</keyword>
<evidence type="ECO:0000259" key="3">
    <source>
        <dbReference type="PROSITE" id="PS51272"/>
    </source>
</evidence>
<dbReference type="RefSeq" id="WP_209468083.1">
    <property type="nucleotide sequence ID" value="NZ_JAGGLG010000041.1"/>
</dbReference>
<name>A0ABS4JYC8_9FIRM</name>
<dbReference type="Pfam" id="PF09136">
    <property type="entry name" value="Glucodextran_B"/>
    <property type="match status" value="1"/>
</dbReference>
<keyword evidence="1" id="KW-0677">Repeat</keyword>
<gene>
    <name evidence="4" type="ORF">J2Z79_003427</name>
</gene>
<proteinExistence type="predicted"/>
<feature type="chain" id="PRO_5046936962" description="SLH domain-containing protein" evidence="2">
    <location>
        <begin position="27"/>
        <end position="1146"/>
    </location>
</feature>
<evidence type="ECO:0000256" key="1">
    <source>
        <dbReference type="ARBA" id="ARBA00022737"/>
    </source>
</evidence>
<sequence length="1146" mass="120527">MGLMKKLTSAVVASSLVLGLFGTALAAPTAEQANAAYERLNYYGIAEGILREDGTKDPALDENLTRAQMVTLLVKAFGQKEYADMLAGAQTFSDVSTDHWATGYIAIAMNLAAKHGNTIGYPDGTFGPENKVTAIEALGFVLKFLGVKVSGGDNWVEAMIAAAKDAGVITDADVELYLSEPNEPATRGLAFALADAIFYNYNGLEGGKSVYTKLDTVAPVVTLDSVATTTEKASVTISGTVSGDYREVFVGSEKVAVAEDGSFSAQVSLNVGANTIVVSAKDWAGNIGTASVDITRNPGAAAKIQITAPEGGVVAGSTIDLPVAVVDAEGADTGVTDFKVDAGEAGTWADGKLTAGTKAGKYTITASYEGLEPASIEIEIVAGPIANVVGETKSVAPGTAVKLIAVDQYGNPVEGATFAEAEEYAKAFIEGDQFIATEAGTYKIVATKGEETAEGTISVFGEHASFDIVIEDELVANGATEYEVKVVAVDEDGNAVTDFDGEVTLETNLDLVSDAKLKAKDGVATFKVKVPVGMDGLEADFTATYTNADEDIEIEASESFEIKAQVATKIELKADKYLAINDPAFSGSVRILDQLDKPMESGETFDVTLTISGPAYFEDTTDKELVVEASGGSLPFAIEPVDKFSEGTITITATAEGLTSATAEVTAAFAMAPKALTVNNVTTSARKAGTDNAQEWEFKVGLTDKNGVPVRADDDYEVTLTFDHEDADDELTVTIDGTPATLEDGEVKATLAGPTDTEQGAKELVVKVKSKGIVGDVKVTAEAEDLTSASNTISFKAGDLAQIAFTKSTLNVLNDTEYELVAQLQDEAENPVAKSGIKVTFSADHDDYANLGRGFGKTFTTYTDAEGKATVKVRVLDYENDFVLTAEAEGDDFTGSDTITLNVVKSVAKSISVSTYVYDDAKGWVAKSSVNAGDQVQVRAQVTDQRGMKVGSGYEGTLKLGGIKAAEINDGNKDADLPEFEWDDDFGWYTTFTARKAKTYSLTVSDKTSATEVKGTRGFTVNADTPSGLAYDGDKITYKKGNVKEIVLYVVDDYDNKVPASKVSGDIEGAEFDVKIDKGNGTYGIVSKSANGGGTDTLTVAVKKYTNSYKVYIVTDATDNATLEIIGEDENGDPVVLQTITLELDD</sequence>
<reference evidence="4 5" key="1">
    <citation type="submission" date="2021-03" db="EMBL/GenBank/DDBJ databases">
        <title>Genomic Encyclopedia of Type Strains, Phase IV (KMG-IV): sequencing the most valuable type-strain genomes for metagenomic binning, comparative biology and taxonomic classification.</title>
        <authorList>
            <person name="Goeker M."/>
        </authorList>
    </citation>
    <scope>NUCLEOTIDE SEQUENCE [LARGE SCALE GENOMIC DNA]</scope>
    <source>
        <strain evidence="4 5">DSM 27138</strain>
    </source>
</reference>
<accession>A0ABS4JYC8</accession>
<protein>
    <recommendedName>
        <fullName evidence="3">SLH domain-containing protein</fullName>
    </recommendedName>
</protein>
<dbReference type="Gene3D" id="2.60.40.10">
    <property type="entry name" value="Immunoglobulins"/>
    <property type="match status" value="3"/>
</dbReference>
<keyword evidence="2" id="KW-0732">Signal</keyword>
<organism evidence="4 5">
    <name type="scientific">Symbiobacterium terraclitae</name>
    <dbReference type="NCBI Taxonomy" id="557451"/>
    <lineage>
        <taxon>Bacteria</taxon>
        <taxon>Bacillati</taxon>
        <taxon>Bacillota</taxon>
        <taxon>Clostridia</taxon>
        <taxon>Eubacteriales</taxon>
        <taxon>Symbiobacteriaceae</taxon>
        <taxon>Symbiobacterium</taxon>
    </lineage>
</organism>
<dbReference type="EMBL" id="JAGGLG010000041">
    <property type="protein sequence ID" value="MBP2019980.1"/>
    <property type="molecule type" value="Genomic_DNA"/>
</dbReference>
<dbReference type="Pfam" id="PF00395">
    <property type="entry name" value="SLH"/>
    <property type="match status" value="1"/>
</dbReference>
<comment type="caution">
    <text evidence="4">The sequence shown here is derived from an EMBL/GenBank/DDBJ whole genome shotgun (WGS) entry which is preliminary data.</text>
</comment>
<evidence type="ECO:0000313" key="4">
    <source>
        <dbReference type="EMBL" id="MBP2019980.1"/>
    </source>
</evidence>
<feature type="domain" description="SLH" evidence="3">
    <location>
        <begin position="20"/>
        <end position="87"/>
    </location>
</feature>
<dbReference type="InterPro" id="IPR001119">
    <property type="entry name" value="SLH_dom"/>
</dbReference>
<evidence type="ECO:0000313" key="5">
    <source>
        <dbReference type="Proteomes" id="UP001519289"/>
    </source>
</evidence>